<dbReference type="EMBL" id="CAJVCH010537460">
    <property type="protein sequence ID" value="CAG7825772.1"/>
    <property type="molecule type" value="Genomic_DNA"/>
</dbReference>
<gene>
    <name evidence="1" type="ORF">AFUS01_LOCUS35863</name>
</gene>
<sequence length="88" mass="10201">MPKDPTGVPHFYGNHHGRCNLVGLHKVNLRFSEVKRVIGVQWWSTDTDGVDQEVPLAFEPERMRTAWSKMAATWEKQCCCWTWDRGAI</sequence>
<reference evidence="1" key="1">
    <citation type="submission" date="2021-06" db="EMBL/GenBank/DDBJ databases">
        <authorList>
            <person name="Hodson N. C."/>
            <person name="Mongue J. A."/>
            <person name="Jaron S. K."/>
        </authorList>
    </citation>
    <scope>NUCLEOTIDE SEQUENCE</scope>
</reference>
<name>A0A8J2L560_9HEXA</name>
<evidence type="ECO:0000313" key="1">
    <source>
        <dbReference type="EMBL" id="CAG7825772.1"/>
    </source>
</evidence>
<proteinExistence type="predicted"/>
<dbReference type="AlphaFoldDB" id="A0A8J2L560"/>
<evidence type="ECO:0000313" key="2">
    <source>
        <dbReference type="Proteomes" id="UP000708208"/>
    </source>
</evidence>
<accession>A0A8J2L560</accession>
<keyword evidence="2" id="KW-1185">Reference proteome</keyword>
<comment type="caution">
    <text evidence="1">The sequence shown here is derived from an EMBL/GenBank/DDBJ whole genome shotgun (WGS) entry which is preliminary data.</text>
</comment>
<organism evidence="1 2">
    <name type="scientific">Allacma fusca</name>
    <dbReference type="NCBI Taxonomy" id="39272"/>
    <lineage>
        <taxon>Eukaryota</taxon>
        <taxon>Metazoa</taxon>
        <taxon>Ecdysozoa</taxon>
        <taxon>Arthropoda</taxon>
        <taxon>Hexapoda</taxon>
        <taxon>Collembola</taxon>
        <taxon>Symphypleona</taxon>
        <taxon>Sminthuridae</taxon>
        <taxon>Allacma</taxon>
    </lineage>
</organism>
<protein>
    <submittedName>
        <fullName evidence="1">Uncharacterized protein</fullName>
    </submittedName>
</protein>
<dbReference type="Proteomes" id="UP000708208">
    <property type="component" value="Unassembled WGS sequence"/>
</dbReference>